<dbReference type="OrthoDB" id="1434752at2759"/>
<keyword evidence="3" id="KW-1185">Reference proteome</keyword>
<name>A0A9N7MH96_STRHE</name>
<evidence type="ECO:0000259" key="1">
    <source>
        <dbReference type="Pfam" id="PF24626"/>
    </source>
</evidence>
<dbReference type="Pfam" id="PF24626">
    <property type="entry name" value="SH3_Tf2-1"/>
    <property type="match status" value="1"/>
</dbReference>
<accession>A0A9N7MH96</accession>
<evidence type="ECO:0000313" key="2">
    <source>
        <dbReference type="EMBL" id="CAA0811003.1"/>
    </source>
</evidence>
<reference evidence="2" key="1">
    <citation type="submission" date="2019-12" db="EMBL/GenBank/DDBJ databases">
        <authorList>
            <person name="Scholes J."/>
        </authorList>
    </citation>
    <scope>NUCLEOTIDE SEQUENCE</scope>
</reference>
<dbReference type="SUPFAM" id="SSF54160">
    <property type="entry name" value="Chromo domain-like"/>
    <property type="match status" value="1"/>
</dbReference>
<gene>
    <name evidence="2" type="ORF">SHERM_00029</name>
</gene>
<evidence type="ECO:0000313" key="3">
    <source>
        <dbReference type="Proteomes" id="UP001153555"/>
    </source>
</evidence>
<dbReference type="InterPro" id="IPR056924">
    <property type="entry name" value="SH3_Tf2-1"/>
</dbReference>
<organism evidence="2 3">
    <name type="scientific">Striga hermonthica</name>
    <name type="common">Purple witchweed</name>
    <name type="synonym">Buchnera hermonthica</name>
    <dbReference type="NCBI Taxonomy" id="68872"/>
    <lineage>
        <taxon>Eukaryota</taxon>
        <taxon>Viridiplantae</taxon>
        <taxon>Streptophyta</taxon>
        <taxon>Embryophyta</taxon>
        <taxon>Tracheophyta</taxon>
        <taxon>Spermatophyta</taxon>
        <taxon>Magnoliopsida</taxon>
        <taxon>eudicotyledons</taxon>
        <taxon>Gunneridae</taxon>
        <taxon>Pentapetalae</taxon>
        <taxon>asterids</taxon>
        <taxon>lamiids</taxon>
        <taxon>Lamiales</taxon>
        <taxon>Orobanchaceae</taxon>
        <taxon>Buchnereae</taxon>
        <taxon>Striga</taxon>
    </lineage>
</organism>
<dbReference type="Proteomes" id="UP001153555">
    <property type="component" value="Unassembled WGS sequence"/>
</dbReference>
<dbReference type="InterPro" id="IPR016197">
    <property type="entry name" value="Chromo-like_dom_sf"/>
</dbReference>
<protein>
    <recommendedName>
        <fullName evidence="1">Tf2-1-like SH3-like domain-containing protein</fullName>
    </recommendedName>
</protein>
<proteinExistence type="predicted"/>
<dbReference type="AlphaFoldDB" id="A0A9N7MH96"/>
<comment type="caution">
    <text evidence="2">The sequence shown here is derived from an EMBL/GenBank/DDBJ whole genome shotgun (WGS) entry which is preliminary data.</text>
</comment>
<feature type="domain" description="Tf2-1-like SH3-like" evidence="1">
    <location>
        <begin position="3"/>
        <end position="30"/>
    </location>
</feature>
<dbReference type="EMBL" id="CACSLK010007779">
    <property type="protein sequence ID" value="CAA0811003.1"/>
    <property type="molecule type" value="Genomic_DNA"/>
</dbReference>
<sequence>MKEKIGEVAYRLELPVESQIHPVMHVSQLKMSLSDDHEAHTRLPTLNGDGQIIVQPRRALKYPRIKRPRRFHWEVLVEWEDLPAEEATWKNMQDIRCILKNAYNRARRAQLKKARLEADVGTSLMSMQQVFKGLPRCEGHRAVPLQTVMPRAPSITTPQRDT</sequence>